<accession>A0ABP7C4H1</accession>
<dbReference type="PANTHER" id="PTHR45753:SF2">
    <property type="entry name" value="ORNITHINE CARBAMOYLTRANSFERASE"/>
    <property type="match status" value="1"/>
</dbReference>
<dbReference type="Proteomes" id="UP001500711">
    <property type="component" value="Unassembled WGS sequence"/>
</dbReference>
<keyword evidence="1" id="KW-0808">Transferase</keyword>
<reference evidence="3" key="1">
    <citation type="journal article" date="2019" name="Int. J. Syst. Evol. Microbiol.">
        <title>The Global Catalogue of Microorganisms (GCM) 10K type strain sequencing project: providing services to taxonomists for standard genome sequencing and annotation.</title>
        <authorList>
            <consortium name="The Broad Institute Genomics Platform"/>
            <consortium name="The Broad Institute Genome Sequencing Center for Infectious Disease"/>
            <person name="Wu L."/>
            <person name="Ma J."/>
        </authorList>
    </citation>
    <scope>NUCLEOTIDE SEQUENCE [LARGE SCALE GENOMIC DNA]</scope>
    <source>
        <strain evidence="3">JCM 17494</strain>
    </source>
</reference>
<organism evidence="2 3">
    <name type="scientific">Lentzea roselyniae</name>
    <dbReference type="NCBI Taxonomy" id="531940"/>
    <lineage>
        <taxon>Bacteria</taxon>
        <taxon>Bacillati</taxon>
        <taxon>Actinomycetota</taxon>
        <taxon>Actinomycetes</taxon>
        <taxon>Pseudonocardiales</taxon>
        <taxon>Pseudonocardiaceae</taxon>
        <taxon>Lentzea</taxon>
    </lineage>
</organism>
<comment type="caution">
    <text evidence="2">The sequence shown here is derived from an EMBL/GenBank/DDBJ whole genome shotgun (WGS) entry which is preliminary data.</text>
</comment>
<gene>
    <name evidence="2" type="ORF">GCM10022267_75260</name>
</gene>
<dbReference type="EMBL" id="BAABBE010000032">
    <property type="protein sequence ID" value="GAA3677339.1"/>
    <property type="molecule type" value="Genomic_DNA"/>
</dbReference>
<evidence type="ECO:0000313" key="3">
    <source>
        <dbReference type="Proteomes" id="UP001500711"/>
    </source>
</evidence>
<sequence>MEGLTDSWHPTQMLSDILTMTEHFNGQIEDIKFAFVGDGHNNVARSLLITGACSAWTSASPPPPSCSHPPT</sequence>
<dbReference type="Gene3D" id="3.40.50.1370">
    <property type="entry name" value="Aspartate/ornithine carbamoyltransferase"/>
    <property type="match status" value="2"/>
</dbReference>
<dbReference type="PANTHER" id="PTHR45753">
    <property type="entry name" value="ORNITHINE CARBAMOYLTRANSFERASE, MITOCHONDRIAL"/>
    <property type="match status" value="1"/>
</dbReference>
<protein>
    <recommendedName>
        <fullName evidence="4">Ornithine carbamoyltransferase</fullName>
    </recommendedName>
</protein>
<dbReference type="RefSeq" id="WP_346135539.1">
    <property type="nucleotide sequence ID" value="NZ_BAABBE010000032.1"/>
</dbReference>
<proteinExistence type="predicted"/>
<evidence type="ECO:0008006" key="4">
    <source>
        <dbReference type="Google" id="ProtNLM"/>
    </source>
</evidence>
<evidence type="ECO:0000256" key="1">
    <source>
        <dbReference type="ARBA" id="ARBA00022679"/>
    </source>
</evidence>
<keyword evidence="3" id="KW-1185">Reference proteome</keyword>
<evidence type="ECO:0000313" key="2">
    <source>
        <dbReference type="EMBL" id="GAA3677339.1"/>
    </source>
</evidence>
<dbReference type="InterPro" id="IPR036901">
    <property type="entry name" value="Asp/Orn_carbamoylTrfase_sf"/>
</dbReference>
<dbReference type="SUPFAM" id="SSF53671">
    <property type="entry name" value="Aspartate/ornithine carbamoyltransferase"/>
    <property type="match status" value="1"/>
</dbReference>
<name>A0ABP7C4H1_9PSEU</name>